<dbReference type="GO" id="GO:0005694">
    <property type="term" value="C:chromosome"/>
    <property type="evidence" value="ECO:0007669"/>
    <property type="project" value="UniProtKB-SubCell"/>
</dbReference>
<evidence type="ECO:0000259" key="7">
    <source>
        <dbReference type="Pfam" id="PF10283"/>
    </source>
</evidence>
<dbReference type="Pfam" id="PF10283">
    <property type="entry name" value="zf-CCHH"/>
    <property type="match status" value="1"/>
</dbReference>
<gene>
    <name evidence="8" type="primary">HPF1</name>
    <name evidence="8" type="ORF">CDAR_498891</name>
</gene>
<evidence type="ECO:0000256" key="5">
    <source>
        <dbReference type="ARBA" id="ARBA00023242"/>
    </source>
</evidence>
<name>A0AAV4SJ94_9ARAC</name>
<keyword evidence="4" id="KW-0158">Chromosome</keyword>
<dbReference type="GO" id="GO:0006974">
    <property type="term" value="P:DNA damage response"/>
    <property type="evidence" value="ECO:0007669"/>
    <property type="project" value="InterPro"/>
</dbReference>
<dbReference type="GO" id="GO:0005634">
    <property type="term" value="C:nucleus"/>
    <property type="evidence" value="ECO:0007669"/>
    <property type="project" value="UniProtKB-SubCell"/>
</dbReference>
<comment type="similarity">
    <text evidence="3">Belongs to the HPF1 family.</text>
</comment>
<protein>
    <submittedName>
        <fullName evidence="8">Histone PARylation factor 1</fullName>
    </submittedName>
</protein>
<keyword evidence="5" id="KW-0539">Nucleus</keyword>
<comment type="caution">
    <text evidence="8">The sequence shown here is derived from an EMBL/GenBank/DDBJ whole genome shotgun (WGS) entry which is preliminary data.</text>
</comment>
<comment type="subcellular location">
    <subcellularLocation>
        <location evidence="2">Chromosome</location>
    </subcellularLocation>
    <subcellularLocation>
        <location evidence="1">Nucleus</location>
    </subcellularLocation>
</comment>
<reference evidence="8 9" key="1">
    <citation type="submission" date="2021-06" db="EMBL/GenBank/DDBJ databases">
        <title>Caerostris darwini draft genome.</title>
        <authorList>
            <person name="Kono N."/>
            <person name="Arakawa K."/>
        </authorList>
    </citation>
    <scope>NUCLEOTIDE SEQUENCE [LARGE SCALE GENOMIC DNA]</scope>
</reference>
<evidence type="ECO:0000256" key="6">
    <source>
        <dbReference type="SAM" id="MobiDB-lite"/>
    </source>
</evidence>
<evidence type="ECO:0000256" key="4">
    <source>
        <dbReference type="ARBA" id="ARBA00022454"/>
    </source>
</evidence>
<evidence type="ECO:0000313" key="9">
    <source>
        <dbReference type="Proteomes" id="UP001054837"/>
    </source>
</evidence>
<proteinExistence type="inferred from homology"/>
<feature type="domain" description="PBZ-type" evidence="7">
    <location>
        <begin position="13"/>
        <end position="36"/>
    </location>
</feature>
<dbReference type="GO" id="GO:0072572">
    <property type="term" value="F:poly-ADP-D-ribose binding"/>
    <property type="evidence" value="ECO:0007669"/>
    <property type="project" value="TreeGrafter"/>
</dbReference>
<dbReference type="AlphaFoldDB" id="A0AAV4SJ94"/>
<dbReference type="InterPro" id="IPR019406">
    <property type="entry name" value="APLF_PBZ"/>
</dbReference>
<dbReference type="InterPro" id="IPR019361">
    <property type="entry name" value="HPF1"/>
</dbReference>
<evidence type="ECO:0000313" key="8">
    <source>
        <dbReference type="EMBL" id="GIY34498.1"/>
    </source>
</evidence>
<dbReference type="PANTHER" id="PTHR13386:SF1">
    <property type="entry name" value="HISTONE PARYLATION FACTOR 1"/>
    <property type="match status" value="1"/>
</dbReference>
<sequence>MNRRSKRKSVEQPMCKYGLSCYQKNPEHRKKFRHPEAKLEQKQANISDVGVSPKVTNIKPPAKKRRVSEDTDLNKDPVCLKEVSNGHKEKLEPKFSESVQDILKSMPKDFFDFWDFCSSVNDAKPEDAFAELGLHLVGVYDLLSKKLPKDKKVVLHCHYRYYYDPPELQTVVKSDDKDLYHIGYFRDDPEQFPSVLVSNSATIGPKLTLKGDNIFAAMNLEITERLKKLKPKLQKEFSAIQKNLQKFAKQKNYSLEKSTPNTTARNKKVVSKTFNEFGIVVPVKNDIGYRPLPDSNAVIKSNLTKIVSAEDEDTRLNREEKLDELLTNVQFANDECDYGMGFELGIDLFSFGDPYFHSHILNILPLAYSLLNCPKYAEIIQFHLADRKKSDDLNTLD</sequence>
<dbReference type="PANTHER" id="PTHR13386">
    <property type="entry name" value="HISTONE PARYLATION FACTOR 1"/>
    <property type="match status" value="1"/>
</dbReference>
<dbReference type="GO" id="GO:0042393">
    <property type="term" value="F:histone binding"/>
    <property type="evidence" value="ECO:0007669"/>
    <property type="project" value="InterPro"/>
</dbReference>
<feature type="region of interest" description="Disordered" evidence="6">
    <location>
        <begin position="30"/>
        <end position="71"/>
    </location>
</feature>
<dbReference type="Pfam" id="PF10228">
    <property type="entry name" value="HPF1"/>
    <property type="match status" value="1"/>
</dbReference>
<keyword evidence="9" id="KW-1185">Reference proteome</keyword>
<accession>A0AAV4SJ94</accession>
<dbReference type="EMBL" id="BPLQ01008070">
    <property type="protein sequence ID" value="GIY34498.1"/>
    <property type="molecule type" value="Genomic_DNA"/>
</dbReference>
<dbReference type="Proteomes" id="UP001054837">
    <property type="component" value="Unassembled WGS sequence"/>
</dbReference>
<organism evidence="8 9">
    <name type="scientific">Caerostris darwini</name>
    <dbReference type="NCBI Taxonomy" id="1538125"/>
    <lineage>
        <taxon>Eukaryota</taxon>
        <taxon>Metazoa</taxon>
        <taxon>Ecdysozoa</taxon>
        <taxon>Arthropoda</taxon>
        <taxon>Chelicerata</taxon>
        <taxon>Arachnida</taxon>
        <taxon>Araneae</taxon>
        <taxon>Araneomorphae</taxon>
        <taxon>Entelegynae</taxon>
        <taxon>Araneoidea</taxon>
        <taxon>Araneidae</taxon>
        <taxon>Caerostris</taxon>
    </lineage>
</organism>
<evidence type="ECO:0000256" key="3">
    <source>
        <dbReference type="ARBA" id="ARBA00010803"/>
    </source>
</evidence>
<evidence type="ECO:0000256" key="2">
    <source>
        <dbReference type="ARBA" id="ARBA00004286"/>
    </source>
</evidence>
<evidence type="ECO:0000256" key="1">
    <source>
        <dbReference type="ARBA" id="ARBA00004123"/>
    </source>
</evidence>